<evidence type="ECO:0000256" key="6">
    <source>
        <dbReference type="ARBA" id="ARBA00023306"/>
    </source>
</evidence>
<evidence type="ECO:0000256" key="4">
    <source>
        <dbReference type="ARBA" id="ARBA00022989"/>
    </source>
</evidence>
<keyword evidence="2" id="KW-0132">Cell division</keyword>
<accession>A0A0C1TMK9</accession>
<feature type="coiled-coil region" evidence="7">
    <location>
        <begin position="37"/>
        <end position="71"/>
    </location>
</feature>
<protein>
    <submittedName>
        <fullName evidence="9">Septum formation initiator</fullName>
    </submittedName>
</protein>
<keyword evidence="1" id="KW-1003">Cell membrane</keyword>
<sequence>MRKRMYLIPTGCILFILYFTVFGERGLLRIYHLSNERDQIRQKVGVVRDENEKLKREIEALKSDRRYLESIARKDFGLVRPNEIVYQFPAAADRPDAKPQQPVSTAVGAKH</sequence>
<dbReference type="Proteomes" id="UP000031433">
    <property type="component" value="Unassembled WGS sequence"/>
</dbReference>
<keyword evidence="7" id="KW-0175">Coiled coil</keyword>
<dbReference type="RefSeq" id="WP_039644421.1">
    <property type="nucleotide sequence ID" value="NZ_JXBL01000001.1"/>
</dbReference>
<proteinExistence type="predicted"/>
<evidence type="ECO:0000256" key="1">
    <source>
        <dbReference type="ARBA" id="ARBA00022475"/>
    </source>
</evidence>
<dbReference type="Pfam" id="PF04977">
    <property type="entry name" value="DivIC"/>
    <property type="match status" value="1"/>
</dbReference>
<keyword evidence="5" id="KW-0472">Membrane</keyword>
<dbReference type="GO" id="GO:0043093">
    <property type="term" value="P:FtsZ-dependent cytokinesis"/>
    <property type="evidence" value="ECO:0007669"/>
    <property type="project" value="TreeGrafter"/>
</dbReference>
<reference evidence="9 10" key="1">
    <citation type="submission" date="2015-01" db="EMBL/GenBank/DDBJ databases">
        <title>Genome sequence of the anaerobic bacterium Geobacter soli GSS01, a dissimilatory Fe(III) reducer from soil.</title>
        <authorList>
            <person name="Yang G."/>
            <person name="Zhou S."/>
        </authorList>
    </citation>
    <scope>NUCLEOTIDE SEQUENCE [LARGE SCALE GENOMIC DNA]</scope>
    <source>
        <strain evidence="9 10">GSS01</strain>
    </source>
</reference>
<evidence type="ECO:0000256" key="2">
    <source>
        <dbReference type="ARBA" id="ARBA00022618"/>
    </source>
</evidence>
<comment type="caution">
    <text evidence="9">The sequence shown here is derived from an EMBL/GenBank/DDBJ whole genome shotgun (WGS) entry which is preliminary data.</text>
</comment>
<dbReference type="EMBL" id="JXBL01000001">
    <property type="protein sequence ID" value="KIE42134.1"/>
    <property type="molecule type" value="Genomic_DNA"/>
</dbReference>
<evidence type="ECO:0000256" key="8">
    <source>
        <dbReference type="SAM" id="MobiDB-lite"/>
    </source>
</evidence>
<evidence type="ECO:0000256" key="5">
    <source>
        <dbReference type="ARBA" id="ARBA00023136"/>
    </source>
</evidence>
<evidence type="ECO:0000313" key="9">
    <source>
        <dbReference type="EMBL" id="KIE42134.1"/>
    </source>
</evidence>
<dbReference type="PANTHER" id="PTHR37485:SF1">
    <property type="entry name" value="CELL DIVISION PROTEIN FTSB"/>
    <property type="match status" value="1"/>
</dbReference>
<dbReference type="AlphaFoldDB" id="A0A0C1TMK9"/>
<keyword evidence="4" id="KW-1133">Transmembrane helix</keyword>
<keyword evidence="10" id="KW-1185">Reference proteome</keyword>
<keyword evidence="3" id="KW-0812">Transmembrane</keyword>
<name>A0A0C1TMK9_9BACT</name>
<dbReference type="PANTHER" id="PTHR37485">
    <property type="entry name" value="CELL DIVISION PROTEIN FTSB"/>
    <property type="match status" value="1"/>
</dbReference>
<gene>
    <name evidence="9" type="ORF">SE37_05585</name>
</gene>
<evidence type="ECO:0000256" key="3">
    <source>
        <dbReference type="ARBA" id="ARBA00022692"/>
    </source>
</evidence>
<organism evidence="9 10">
    <name type="scientific">Geobacter soli</name>
    <dbReference type="NCBI Taxonomy" id="1510391"/>
    <lineage>
        <taxon>Bacteria</taxon>
        <taxon>Pseudomonadati</taxon>
        <taxon>Thermodesulfobacteriota</taxon>
        <taxon>Desulfuromonadia</taxon>
        <taxon>Geobacterales</taxon>
        <taxon>Geobacteraceae</taxon>
        <taxon>Geobacter</taxon>
    </lineage>
</organism>
<keyword evidence="6" id="KW-0131">Cell cycle</keyword>
<evidence type="ECO:0000313" key="10">
    <source>
        <dbReference type="Proteomes" id="UP000031433"/>
    </source>
</evidence>
<evidence type="ECO:0000256" key="7">
    <source>
        <dbReference type="SAM" id="Coils"/>
    </source>
</evidence>
<dbReference type="InterPro" id="IPR007060">
    <property type="entry name" value="FtsL/DivIC"/>
</dbReference>
<dbReference type="GO" id="GO:0030428">
    <property type="term" value="C:cell septum"/>
    <property type="evidence" value="ECO:0007669"/>
    <property type="project" value="TreeGrafter"/>
</dbReference>
<feature type="region of interest" description="Disordered" evidence="8">
    <location>
        <begin position="91"/>
        <end position="111"/>
    </location>
</feature>
<dbReference type="InterPro" id="IPR023081">
    <property type="entry name" value="Cell_div_FtsB"/>
</dbReference>